<dbReference type="InterPro" id="IPR003399">
    <property type="entry name" value="Mce/MlaD"/>
</dbReference>
<proteinExistence type="predicted"/>
<dbReference type="Pfam" id="PF02470">
    <property type="entry name" value="MlaD"/>
    <property type="match status" value="1"/>
</dbReference>
<comment type="caution">
    <text evidence="3">The sequence shown here is derived from an EMBL/GenBank/DDBJ whole genome shotgun (WGS) entry which is preliminary data.</text>
</comment>
<protein>
    <submittedName>
        <fullName evidence="3">MlaD family protein</fullName>
    </submittedName>
</protein>
<keyword evidence="4" id="KW-1185">Reference proteome</keyword>
<reference evidence="3 4" key="1">
    <citation type="submission" date="2024-04" db="EMBL/GenBank/DDBJ databases">
        <title>Novel species of the genus Ideonella isolated from streams.</title>
        <authorList>
            <person name="Lu H."/>
        </authorList>
    </citation>
    <scope>NUCLEOTIDE SEQUENCE [LARGE SCALE GENOMIC DNA]</scope>
    <source>
        <strain evidence="3 4">DXS22W</strain>
    </source>
</reference>
<evidence type="ECO:0000313" key="3">
    <source>
        <dbReference type="EMBL" id="MEK8050918.1"/>
    </source>
</evidence>
<dbReference type="EMBL" id="JBBUTH010000007">
    <property type="protein sequence ID" value="MEK8050918.1"/>
    <property type="molecule type" value="Genomic_DNA"/>
</dbReference>
<sequence>MTDPDATPTTTPPPDTTGLERRATGLLVLLVALLAASALYLMYARGAFEPTQRLVLLADDSEGVTVGMDLTFSGFPIGRVRRIELAPDGAVRILVDVPKNDAHWLRSSSVFTLSRGLVGGTALRAFSGILTDPPLPDGAERRVLAGDASAEIPKLVAAVRDLVANVTALTAKDAALAGTLANVATLTGRLNEPRGALGVLMGNPADADKLITALNRTNALLAKLDGLTAKADTLVGHADAQVFGPQGIAQETQATVAQLRALLTDARGTLQGVDKLLAEAQGVAANARTATADLGPLRAEVEASLRKVQSLVNELNRRWPLARDTELKLP</sequence>
<evidence type="ECO:0000259" key="2">
    <source>
        <dbReference type="Pfam" id="PF02470"/>
    </source>
</evidence>
<name>A0ABU9CGC6_9BURK</name>
<keyword evidence="1" id="KW-0472">Membrane</keyword>
<dbReference type="PANTHER" id="PTHR33371">
    <property type="entry name" value="INTERMEMBRANE PHOSPHOLIPID TRANSPORT SYSTEM BINDING PROTEIN MLAD-RELATED"/>
    <property type="match status" value="1"/>
</dbReference>
<dbReference type="InterPro" id="IPR052336">
    <property type="entry name" value="MlaD_Phospholipid_Transporter"/>
</dbReference>
<gene>
    <name evidence="3" type="ORF">AACH10_11780</name>
</gene>
<keyword evidence="1" id="KW-1133">Transmembrane helix</keyword>
<evidence type="ECO:0000313" key="4">
    <source>
        <dbReference type="Proteomes" id="UP001365405"/>
    </source>
</evidence>
<accession>A0ABU9CGC6</accession>
<feature type="domain" description="Mce/MlaD" evidence="2">
    <location>
        <begin position="51"/>
        <end position="120"/>
    </location>
</feature>
<organism evidence="3 4">
    <name type="scientific">Pseudaquabacterium inlustre</name>
    <dbReference type="NCBI Taxonomy" id="2984192"/>
    <lineage>
        <taxon>Bacteria</taxon>
        <taxon>Pseudomonadati</taxon>
        <taxon>Pseudomonadota</taxon>
        <taxon>Betaproteobacteria</taxon>
        <taxon>Burkholderiales</taxon>
        <taxon>Sphaerotilaceae</taxon>
        <taxon>Pseudaquabacterium</taxon>
    </lineage>
</organism>
<evidence type="ECO:0000256" key="1">
    <source>
        <dbReference type="SAM" id="Phobius"/>
    </source>
</evidence>
<dbReference type="PANTHER" id="PTHR33371:SF4">
    <property type="entry name" value="INTERMEMBRANE PHOSPHOLIPID TRANSPORT SYSTEM BINDING PROTEIN MLAD"/>
    <property type="match status" value="1"/>
</dbReference>
<keyword evidence="1" id="KW-0812">Transmembrane</keyword>
<dbReference type="RefSeq" id="WP_341410613.1">
    <property type="nucleotide sequence ID" value="NZ_JBBUTH010000007.1"/>
</dbReference>
<feature type="transmembrane region" description="Helical" evidence="1">
    <location>
        <begin position="23"/>
        <end position="43"/>
    </location>
</feature>
<dbReference type="Proteomes" id="UP001365405">
    <property type="component" value="Unassembled WGS sequence"/>
</dbReference>